<name>A0A6J5CT78_9BURK</name>
<evidence type="ECO:0000313" key="2">
    <source>
        <dbReference type="Proteomes" id="UP000494205"/>
    </source>
</evidence>
<dbReference type="EMBL" id="CADIJZ010000067">
    <property type="protein sequence ID" value="CAB3744201.1"/>
    <property type="molecule type" value="Genomic_DNA"/>
</dbReference>
<protein>
    <submittedName>
        <fullName evidence="1">Uncharacterized protein</fullName>
    </submittedName>
</protein>
<proteinExistence type="predicted"/>
<reference evidence="1 2" key="1">
    <citation type="submission" date="2020-04" db="EMBL/GenBank/DDBJ databases">
        <authorList>
            <person name="De Canck E."/>
        </authorList>
    </citation>
    <scope>NUCLEOTIDE SEQUENCE [LARGE SCALE GENOMIC DNA]</scope>
    <source>
        <strain evidence="1 2">LMG 27174</strain>
    </source>
</reference>
<accession>A0A6J5CT78</accession>
<evidence type="ECO:0000313" key="1">
    <source>
        <dbReference type="EMBL" id="CAB3744201.1"/>
    </source>
</evidence>
<organism evidence="1 2">
    <name type="scientific">Paraburkholderia rhynchosiae</name>
    <dbReference type="NCBI Taxonomy" id="487049"/>
    <lineage>
        <taxon>Bacteria</taxon>
        <taxon>Pseudomonadati</taxon>
        <taxon>Pseudomonadota</taxon>
        <taxon>Betaproteobacteria</taxon>
        <taxon>Burkholderiales</taxon>
        <taxon>Burkholderiaceae</taxon>
        <taxon>Paraburkholderia</taxon>
    </lineage>
</organism>
<dbReference type="Proteomes" id="UP000494205">
    <property type="component" value="Unassembled WGS sequence"/>
</dbReference>
<sequence length="99" mass="11074">MMRPLPWRRICGTTDRIIRTMPKKLVSKIAWACTIELSSAPAGATPKPALLTSRSMRPSNWISCWTKASTDASWVTSSGSISNARWPTRPSRRLVPYTL</sequence>
<gene>
    <name evidence="1" type="ORF">LMG27174_07119</name>
</gene>
<dbReference type="AlphaFoldDB" id="A0A6J5CT78"/>